<gene>
    <name evidence="4" type="ORF">HYH03_018122</name>
</gene>
<dbReference type="SMART" id="SM00151">
    <property type="entry name" value="SWIB"/>
    <property type="match status" value="2"/>
</dbReference>
<dbReference type="Proteomes" id="UP000612055">
    <property type="component" value="Unassembled WGS sequence"/>
</dbReference>
<feature type="compositionally biased region" description="Basic and acidic residues" evidence="1">
    <location>
        <begin position="156"/>
        <end position="175"/>
    </location>
</feature>
<dbReference type="SUPFAM" id="SSF109715">
    <property type="entry name" value="DEK C-terminal domain"/>
    <property type="match status" value="1"/>
</dbReference>
<dbReference type="Pfam" id="PF08766">
    <property type="entry name" value="DEK_C"/>
    <property type="match status" value="1"/>
</dbReference>
<evidence type="ECO:0000259" key="3">
    <source>
        <dbReference type="PROSITE" id="PS51998"/>
    </source>
</evidence>
<keyword evidence="5" id="KW-1185">Reference proteome</keyword>
<dbReference type="InterPro" id="IPR014876">
    <property type="entry name" value="DEK_C"/>
</dbReference>
<name>A0A836BNM8_9CHLO</name>
<reference evidence="4" key="1">
    <citation type="journal article" date="2020" name="bioRxiv">
        <title>Comparative genomics of Chlamydomonas.</title>
        <authorList>
            <person name="Craig R.J."/>
            <person name="Hasan A.R."/>
            <person name="Ness R.W."/>
            <person name="Keightley P.D."/>
        </authorList>
    </citation>
    <scope>NUCLEOTIDE SEQUENCE</scope>
    <source>
        <strain evidence="4">CCAP 11/70</strain>
    </source>
</reference>
<evidence type="ECO:0000259" key="2">
    <source>
        <dbReference type="PROSITE" id="PS51925"/>
    </source>
</evidence>
<evidence type="ECO:0000313" key="5">
    <source>
        <dbReference type="Proteomes" id="UP000612055"/>
    </source>
</evidence>
<feature type="region of interest" description="Disordered" evidence="1">
    <location>
        <begin position="57"/>
        <end position="84"/>
    </location>
</feature>
<feature type="domain" description="DM2" evidence="2">
    <location>
        <begin position="81"/>
        <end position="157"/>
    </location>
</feature>
<comment type="caution">
    <text evidence="4">The sequence shown here is derived from an EMBL/GenBank/DDBJ whole genome shotgun (WGS) entry which is preliminary data.</text>
</comment>
<sequence>MADVTDQQVITRLRELLGESDLATTTEKMLRKKLEEEFKVDLTEKKPLIRKEVEAYLVEHGGGDEEEEDEEEEDDNAPGRGSGLGCLLSEPLQAFLGVETMPRTQVVKKLWEYIKANNLQDPKDKRKILLDDKLKTIFTAPLNMFSMNSQLSKHCKTNDADERPASKSKAGDKRSSSAADKGGSKAKKAKTGDDDGGEKKKNNFNKPVRLSKELSEWTGKEEMGRSELTSFFWTYVKENNLQDPSNKQYILCDAKLKKLTGEDRIQGFGIQKFLSPHIIKS</sequence>
<dbReference type="InterPro" id="IPR019835">
    <property type="entry name" value="SWIB_domain"/>
</dbReference>
<dbReference type="OrthoDB" id="10251073at2759"/>
<organism evidence="4 5">
    <name type="scientific">Edaphochlamys debaryana</name>
    <dbReference type="NCBI Taxonomy" id="47281"/>
    <lineage>
        <taxon>Eukaryota</taxon>
        <taxon>Viridiplantae</taxon>
        <taxon>Chlorophyta</taxon>
        <taxon>core chlorophytes</taxon>
        <taxon>Chlorophyceae</taxon>
        <taxon>CS clade</taxon>
        <taxon>Chlamydomonadales</taxon>
        <taxon>Chlamydomonadales incertae sedis</taxon>
        <taxon>Edaphochlamys</taxon>
    </lineage>
</organism>
<feature type="domain" description="DEK-C" evidence="3">
    <location>
        <begin position="3"/>
        <end position="58"/>
    </location>
</feature>
<evidence type="ECO:0000256" key="1">
    <source>
        <dbReference type="SAM" id="MobiDB-lite"/>
    </source>
</evidence>
<dbReference type="PROSITE" id="PS51998">
    <property type="entry name" value="DEK_C"/>
    <property type="match status" value="1"/>
</dbReference>
<feature type="region of interest" description="Disordered" evidence="1">
    <location>
        <begin position="153"/>
        <end position="207"/>
    </location>
</feature>
<dbReference type="InterPro" id="IPR003121">
    <property type="entry name" value="SWIB_MDM2_domain"/>
</dbReference>
<feature type="compositionally biased region" description="Basic and acidic residues" evidence="1">
    <location>
        <begin position="190"/>
        <end position="201"/>
    </location>
</feature>
<dbReference type="PROSITE" id="PS51925">
    <property type="entry name" value="SWIB_MDM2"/>
    <property type="match status" value="2"/>
</dbReference>
<feature type="domain" description="DM2" evidence="2">
    <location>
        <begin position="203"/>
        <end position="280"/>
    </location>
</feature>
<dbReference type="EMBL" id="JAEHOE010000194">
    <property type="protein sequence ID" value="KAG2482997.1"/>
    <property type="molecule type" value="Genomic_DNA"/>
</dbReference>
<dbReference type="Gene3D" id="1.10.10.60">
    <property type="entry name" value="Homeodomain-like"/>
    <property type="match status" value="1"/>
</dbReference>
<dbReference type="AlphaFoldDB" id="A0A836BNM8"/>
<protein>
    <submittedName>
        <fullName evidence="4">Uncharacterized protein</fullName>
    </submittedName>
</protein>
<evidence type="ECO:0000313" key="4">
    <source>
        <dbReference type="EMBL" id="KAG2482997.1"/>
    </source>
</evidence>
<dbReference type="Pfam" id="PF02201">
    <property type="entry name" value="SWIB"/>
    <property type="match status" value="2"/>
</dbReference>
<dbReference type="SUPFAM" id="SSF47592">
    <property type="entry name" value="SWIB/MDM2 domain"/>
    <property type="match status" value="2"/>
</dbReference>
<dbReference type="InterPro" id="IPR036885">
    <property type="entry name" value="SWIB_MDM2_dom_sf"/>
</dbReference>
<dbReference type="PANTHER" id="PTHR13844">
    <property type="entry name" value="SWI/SNF-RELATED MATRIX-ASSOCIATED ACTIN-DEPENDENT REGULATOR OF CHROMATIN SUBFAMILY D"/>
    <property type="match status" value="1"/>
</dbReference>
<proteinExistence type="predicted"/>
<dbReference type="Gene3D" id="1.10.245.10">
    <property type="entry name" value="SWIB/MDM2 domain"/>
    <property type="match status" value="2"/>
</dbReference>
<accession>A0A836BNM8</accession>
<feature type="compositionally biased region" description="Acidic residues" evidence="1">
    <location>
        <begin position="64"/>
        <end position="76"/>
    </location>
</feature>
<dbReference type="CDD" id="cd10567">
    <property type="entry name" value="SWIB-MDM2_like"/>
    <property type="match status" value="2"/>
</dbReference>